<dbReference type="EMBL" id="JBHSXS010000049">
    <property type="protein sequence ID" value="MFC6886175.1"/>
    <property type="molecule type" value="Genomic_DNA"/>
</dbReference>
<protein>
    <submittedName>
        <fullName evidence="2">TIGR03086 family metal-binding protein</fullName>
    </submittedName>
</protein>
<dbReference type="InterPro" id="IPR017517">
    <property type="entry name" value="Maleyloyr_isom"/>
</dbReference>
<accession>A0ABW2D0U4</accession>
<dbReference type="Proteomes" id="UP001596380">
    <property type="component" value="Unassembled WGS sequence"/>
</dbReference>
<dbReference type="InterPro" id="IPR017520">
    <property type="entry name" value="CHP03086"/>
</dbReference>
<name>A0ABW2D0U4_9ACTN</name>
<gene>
    <name evidence="2" type="ORF">ACFQKB_40900</name>
</gene>
<evidence type="ECO:0000313" key="3">
    <source>
        <dbReference type="Proteomes" id="UP001596380"/>
    </source>
</evidence>
<evidence type="ECO:0000313" key="2">
    <source>
        <dbReference type="EMBL" id="MFC6886175.1"/>
    </source>
</evidence>
<reference evidence="3" key="1">
    <citation type="journal article" date="2019" name="Int. J. Syst. Evol. Microbiol.">
        <title>The Global Catalogue of Microorganisms (GCM) 10K type strain sequencing project: providing services to taxonomists for standard genome sequencing and annotation.</title>
        <authorList>
            <consortium name="The Broad Institute Genomics Platform"/>
            <consortium name="The Broad Institute Genome Sequencing Center for Infectious Disease"/>
            <person name="Wu L."/>
            <person name="Ma J."/>
        </authorList>
    </citation>
    <scope>NUCLEOTIDE SEQUENCE [LARGE SCALE GENOMIC DNA]</scope>
    <source>
        <strain evidence="3">JCM 3369</strain>
    </source>
</reference>
<sequence length="193" mass="20166">MSPKPDLTPAADAMAALLAGVTDEQLTAPTPCEDYTLGDLIDHIDGLAQAFTNAALKDFPEGGSQGPSGDASRLGDDWRTRIPARLKTLAEAWQAPAAWEGTTAAGGFDLPAEIAGTVALNELVVHGWDVAVSTGQPFDPAPATLEPSLHLLTPQDTESPDGFFGPIVAVPESAPLLHRVLGLSGRDPEWTRP</sequence>
<dbReference type="InterPro" id="IPR024344">
    <property type="entry name" value="MDMPI_metal-binding"/>
</dbReference>
<dbReference type="NCBIfam" id="TIGR03086">
    <property type="entry name" value="TIGR03086 family metal-binding protein"/>
    <property type="match status" value="1"/>
</dbReference>
<dbReference type="NCBIfam" id="TIGR03083">
    <property type="entry name" value="maleylpyruvate isomerase family mycothiol-dependent enzyme"/>
    <property type="match status" value="1"/>
</dbReference>
<dbReference type="Pfam" id="PF11716">
    <property type="entry name" value="MDMPI_N"/>
    <property type="match status" value="1"/>
</dbReference>
<dbReference type="Gene3D" id="1.20.120.450">
    <property type="entry name" value="dinb family like domain"/>
    <property type="match status" value="1"/>
</dbReference>
<proteinExistence type="predicted"/>
<evidence type="ECO:0000259" key="1">
    <source>
        <dbReference type="Pfam" id="PF11716"/>
    </source>
</evidence>
<comment type="caution">
    <text evidence="2">The sequence shown here is derived from an EMBL/GenBank/DDBJ whole genome shotgun (WGS) entry which is preliminary data.</text>
</comment>
<dbReference type="RefSeq" id="WP_160823002.1">
    <property type="nucleotide sequence ID" value="NZ_JBHSXS010000049.1"/>
</dbReference>
<dbReference type="InterPro" id="IPR034660">
    <property type="entry name" value="DinB/YfiT-like"/>
</dbReference>
<organism evidence="2 3">
    <name type="scientific">Actinomadura yumaensis</name>
    <dbReference type="NCBI Taxonomy" id="111807"/>
    <lineage>
        <taxon>Bacteria</taxon>
        <taxon>Bacillati</taxon>
        <taxon>Actinomycetota</taxon>
        <taxon>Actinomycetes</taxon>
        <taxon>Streptosporangiales</taxon>
        <taxon>Thermomonosporaceae</taxon>
        <taxon>Actinomadura</taxon>
    </lineage>
</organism>
<keyword evidence="3" id="KW-1185">Reference proteome</keyword>
<feature type="domain" description="Mycothiol-dependent maleylpyruvate isomerase metal-binding" evidence="1">
    <location>
        <begin position="8"/>
        <end position="131"/>
    </location>
</feature>
<dbReference type="SUPFAM" id="SSF109854">
    <property type="entry name" value="DinB/YfiT-like putative metalloenzymes"/>
    <property type="match status" value="1"/>
</dbReference>